<feature type="transmembrane region" description="Helical" evidence="6">
    <location>
        <begin position="269"/>
        <end position="287"/>
    </location>
</feature>
<dbReference type="CDD" id="cd06173">
    <property type="entry name" value="MFS_MefA_like"/>
    <property type="match status" value="1"/>
</dbReference>
<feature type="transmembrane region" description="Helical" evidence="6">
    <location>
        <begin position="159"/>
        <end position="176"/>
    </location>
</feature>
<dbReference type="GO" id="GO:0005886">
    <property type="term" value="C:plasma membrane"/>
    <property type="evidence" value="ECO:0007669"/>
    <property type="project" value="UniProtKB-SubCell"/>
</dbReference>
<dbReference type="Gene3D" id="1.20.1250.20">
    <property type="entry name" value="MFS general substrate transporter like domains"/>
    <property type="match status" value="1"/>
</dbReference>
<name>X1FY88_9ZZZZ</name>
<keyword evidence="5 6" id="KW-0472">Membrane</keyword>
<comment type="caution">
    <text evidence="7">The sequence shown here is derived from an EMBL/GenBank/DDBJ whole genome shotgun (WGS) entry which is preliminary data.</text>
</comment>
<reference evidence="7" key="1">
    <citation type="journal article" date="2014" name="Front. Microbiol.">
        <title>High frequency of phylogenetically diverse reductive dehalogenase-homologous genes in deep subseafloor sedimentary metagenomes.</title>
        <authorList>
            <person name="Kawai M."/>
            <person name="Futagami T."/>
            <person name="Toyoda A."/>
            <person name="Takaki Y."/>
            <person name="Nishi S."/>
            <person name="Hori S."/>
            <person name="Arai W."/>
            <person name="Tsubouchi T."/>
            <person name="Morono Y."/>
            <person name="Uchiyama I."/>
            <person name="Ito T."/>
            <person name="Fujiyama A."/>
            <person name="Inagaki F."/>
            <person name="Takami H."/>
        </authorList>
    </citation>
    <scope>NUCLEOTIDE SEQUENCE</scope>
    <source>
        <strain evidence="7">Expedition CK06-06</strain>
    </source>
</reference>
<dbReference type="GO" id="GO:0022857">
    <property type="term" value="F:transmembrane transporter activity"/>
    <property type="evidence" value="ECO:0007669"/>
    <property type="project" value="InterPro"/>
</dbReference>
<dbReference type="PANTHER" id="PTHR23513">
    <property type="entry name" value="INTEGRAL MEMBRANE EFFLUX PROTEIN-RELATED"/>
    <property type="match status" value="1"/>
</dbReference>
<feature type="transmembrane region" description="Helical" evidence="6">
    <location>
        <begin position="233"/>
        <end position="257"/>
    </location>
</feature>
<feature type="transmembrane region" description="Helical" evidence="6">
    <location>
        <begin position="55"/>
        <end position="74"/>
    </location>
</feature>
<evidence type="ECO:0000256" key="3">
    <source>
        <dbReference type="ARBA" id="ARBA00022692"/>
    </source>
</evidence>
<dbReference type="Pfam" id="PF07690">
    <property type="entry name" value="MFS_1"/>
    <property type="match status" value="1"/>
</dbReference>
<evidence type="ECO:0000256" key="4">
    <source>
        <dbReference type="ARBA" id="ARBA00022989"/>
    </source>
</evidence>
<feature type="transmembrane region" description="Helical" evidence="6">
    <location>
        <begin position="86"/>
        <end position="107"/>
    </location>
</feature>
<sequence>MTELSLADKLEEKDNGQSLKNYFLFFSGQQISLLGSTVVQFVLIWWITLETGSELILGLASLAGFGPMVILSPIAGTIADRINRKLVIVTSDTVIAIITAVAIYLFYADKFTIAWLFIVLVIRSIGDSFHNTVVVSILPTMVPDKLISRINGLNYLTNAVIRIAGPAIAAGLLILFRTVDLMWADIITFVIALILIIKVDIPHVKTELHKGDKIHMFADLKDAFKTILNTKGLLAIGIMLIIVNLFFTPFSTMLPLFIYKTHGGTETDYALVIFFFQVGIIAGSLFMT</sequence>
<evidence type="ECO:0008006" key="8">
    <source>
        <dbReference type="Google" id="ProtNLM"/>
    </source>
</evidence>
<dbReference type="InterPro" id="IPR036259">
    <property type="entry name" value="MFS_trans_sf"/>
</dbReference>
<evidence type="ECO:0000313" key="7">
    <source>
        <dbReference type="EMBL" id="GAH37485.1"/>
    </source>
</evidence>
<evidence type="ECO:0000256" key="2">
    <source>
        <dbReference type="ARBA" id="ARBA00022475"/>
    </source>
</evidence>
<organism evidence="7">
    <name type="scientific">marine sediment metagenome</name>
    <dbReference type="NCBI Taxonomy" id="412755"/>
    <lineage>
        <taxon>unclassified sequences</taxon>
        <taxon>metagenomes</taxon>
        <taxon>ecological metagenomes</taxon>
    </lineage>
</organism>
<feature type="transmembrane region" description="Helical" evidence="6">
    <location>
        <begin position="182"/>
        <end position="201"/>
    </location>
</feature>
<feature type="non-terminal residue" evidence="7">
    <location>
        <position position="288"/>
    </location>
</feature>
<feature type="transmembrane region" description="Helical" evidence="6">
    <location>
        <begin position="113"/>
        <end position="138"/>
    </location>
</feature>
<evidence type="ECO:0000256" key="5">
    <source>
        <dbReference type="ARBA" id="ARBA00023136"/>
    </source>
</evidence>
<keyword evidence="4 6" id="KW-1133">Transmembrane helix</keyword>
<keyword evidence="2" id="KW-1003">Cell membrane</keyword>
<accession>X1FY88</accession>
<comment type="subcellular location">
    <subcellularLocation>
        <location evidence="1">Cell membrane</location>
        <topology evidence="1">Multi-pass membrane protein</topology>
    </subcellularLocation>
</comment>
<dbReference type="InterPro" id="IPR011701">
    <property type="entry name" value="MFS"/>
</dbReference>
<protein>
    <recommendedName>
        <fullName evidence="8">Major facilitator superfamily (MFS) profile domain-containing protein</fullName>
    </recommendedName>
</protein>
<gene>
    <name evidence="7" type="ORF">S03H2_18272</name>
</gene>
<dbReference type="EMBL" id="BARU01009474">
    <property type="protein sequence ID" value="GAH37485.1"/>
    <property type="molecule type" value="Genomic_DNA"/>
</dbReference>
<keyword evidence="3 6" id="KW-0812">Transmembrane</keyword>
<proteinExistence type="predicted"/>
<dbReference type="PANTHER" id="PTHR23513:SF6">
    <property type="entry name" value="MAJOR FACILITATOR SUPERFAMILY ASSOCIATED DOMAIN-CONTAINING PROTEIN"/>
    <property type="match status" value="1"/>
</dbReference>
<feature type="transmembrane region" description="Helical" evidence="6">
    <location>
        <begin position="21"/>
        <end position="49"/>
    </location>
</feature>
<evidence type="ECO:0000256" key="6">
    <source>
        <dbReference type="SAM" id="Phobius"/>
    </source>
</evidence>
<dbReference type="AlphaFoldDB" id="X1FY88"/>
<evidence type="ECO:0000256" key="1">
    <source>
        <dbReference type="ARBA" id="ARBA00004651"/>
    </source>
</evidence>
<dbReference type="SUPFAM" id="SSF103473">
    <property type="entry name" value="MFS general substrate transporter"/>
    <property type="match status" value="1"/>
</dbReference>